<evidence type="ECO:0000259" key="2">
    <source>
        <dbReference type="Pfam" id="PF07589"/>
    </source>
</evidence>
<dbReference type="EMBL" id="JABSOD010000003">
    <property type="protein sequence ID" value="NRQ41806.1"/>
    <property type="molecule type" value="Genomic_DNA"/>
</dbReference>
<evidence type="ECO:0000256" key="1">
    <source>
        <dbReference type="SAM" id="SignalP"/>
    </source>
</evidence>
<evidence type="ECO:0000313" key="3">
    <source>
        <dbReference type="EMBL" id="NRQ41806.1"/>
    </source>
</evidence>
<feature type="signal peptide" evidence="1">
    <location>
        <begin position="1"/>
        <end position="25"/>
    </location>
</feature>
<sequence length="281" mass="29689">MKYQPKNLLLAIAATAVLCSTSALAAPILSFDFETSGGFYFGSADGSGSYGTCSNGGPAACDLTLSNPDTVSNPGGFQTYNTVSWGFPHSSSSTGDQSSLSVAHRADSITTDGTWFTIDEFIHTNNILNAGASMTSIGVYGLFELVGGIYDLGSEYPLQFTETTNADPCVPGTPGSIEDPVCPDFYLTLPLTGSDSFIIGDYEYFISFRFLAGPGAVVDEVEIDGTNFARIWTSEGNPGVSTIFTEASISYRQIPTDVPAPATLALFGLSLLGLRLFKRRS</sequence>
<keyword evidence="4" id="KW-1185">Reference proteome</keyword>
<reference evidence="3 4" key="1">
    <citation type="submission" date="2020-06" db="EMBL/GenBank/DDBJ databases">
        <title>Rheinheimera sp. nov., a marine bacterium isolated from coastal.</title>
        <authorList>
            <person name="Yu Q."/>
            <person name="Qi Y."/>
            <person name="Pu J."/>
        </authorList>
    </citation>
    <scope>NUCLEOTIDE SEQUENCE [LARGE SCALE GENOMIC DNA]</scope>
    <source>
        <strain evidence="3 4">YQF-2</strain>
    </source>
</reference>
<keyword evidence="1" id="KW-0732">Signal</keyword>
<proteinExistence type="predicted"/>
<organism evidence="3 4">
    <name type="scientific">Rheinheimera lutimaris</name>
    <dbReference type="NCBI Taxonomy" id="2740584"/>
    <lineage>
        <taxon>Bacteria</taxon>
        <taxon>Pseudomonadati</taxon>
        <taxon>Pseudomonadota</taxon>
        <taxon>Gammaproteobacteria</taxon>
        <taxon>Chromatiales</taxon>
        <taxon>Chromatiaceae</taxon>
        <taxon>Rheinheimera</taxon>
    </lineage>
</organism>
<dbReference type="Pfam" id="PF07589">
    <property type="entry name" value="PEP-CTERM"/>
    <property type="match status" value="1"/>
</dbReference>
<accession>A0A7Y5EI03</accession>
<dbReference type="AlphaFoldDB" id="A0A7Y5EI03"/>
<evidence type="ECO:0000313" key="4">
    <source>
        <dbReference type="Proteomes" id="UP000523161"/>
    </source>
</evidence>
<dbReference type="InterPro" id="IPR013424">
    <property type="entry name" value="Ice-binding_C"/>
</dbReference>
<feature type="domain" description="Ice-binding protein C-terminal" evidence="2">
    <location>
        <begin position="257"/>
        <end position="280"/>
    </location>
</feature>
<dbReference type="NCBIfam" id="NF038125">
    <property type="entry name" value="PEP_CTERM_THxN"/>
    <property type="match status" value="1"/>
</dbReference>
<feature type="chain" id="PRO_5031013352" evidence="1">
    <location>
        <begin position="26"/>
        <end position="281"/>
    </location>
</feature>
<gene>
    <name evidence="3" type="ORF">HRH59_04370</name>
</gene>
<dbReference type="Proteomes" id="UP000523161">
    <property type="component" value="Unassembled WGS sequence"/>
</dbReference>
<protein>
    <submittedName>
        <fullName evidence="3">PEP-CTERM sorting domain-containing protein</fullName>
    </submittedName>
</protein>
<dbReference type="RefSeq" id="WP_173500052.1">
    <property type="nucleotide sequence ID" value="NZ_JABSOD010000003.1"/>
</dbReference>
<comment type="caution">
    <text evidence="3">The sequence shown here is derived from an EMBL/GenBank/DDBJ whole genome shotgun (WGS) entry which is preliminary data.</text>
</comment>
<name>A0A7Y5EI03_9GAMM</name>